<protein>
    <recommendedName>
        <fullName evidence="4">Inovirus Gp2 family protein</fullName>
    </recommendedName>
</protein>
<sequence>MKSERFDNHLRRVTYENLCDSLFDPAKNQYPYLIPKFYASQLSILEDFVGESLENVGTPFTTYLGNNGKIAYAPSSLAQRYFVGVPSFIKIVNMLSPDYDYSERITIFIACYQAMGLHGIELGWGNINFDSTKTYPHMGGISAAEIFNALVNNIRREWKLNNIQTKVNSRKIEANRRYIDYCRYVDALFGNCARLLVLRIDLFYKKEHSQNFSAFDITEDLNHLFENKRCNSIFDFMKGYIAKLEYGVDKGMHWHVLFFFDGSKRNNSSHIHLAEEIGEYWKNTITKGYGDYWNVNKNLRQYAKLRRQGIGVINWQDIELRANLKGLVIQYLCKTDQYIKPKFGTKVRLFRRGNFPSHAVKKRGRPRHNEASYAASDQTGKNRTLSNPTP</sequence>
<accession>A0A1Z4BVG1</accession>
<dbReference type="AlphaFoldDB" id="A0A1Z4BVG1"/>
<dbReference type="KEGG" id="mpsy:CEK71_03660"/>
<organism evidence="2 3">
    <name type="scientific">Methylovulum psychrotolerans</name>
    <dbReference type="NCBI Taxonomy" id="1704499"/>
    <lineage>
        <taxon>Bacteria</taxon>
        <taxon>Pseudomonadati</taxon>
        <taxon>Pseudomonadota</taxon>
        <taxon>Gammaproteobacteria</taxon>
        <taxon>Methylococcales</taxon>
        <taxon>Methylococcaceae</taxon>
        <taxon>Methylovulum</taxon>
    </lineage>
</organism>
<evidence type="ECO:0000256" key="1">
    <source>
        <dbReference type="SAM" id="MobiDB-lite"/>
    </source>
</evidence>
<evidence type="ECO:0008006" key="4">
    <source>
        <dbReference type="Google" id="ProtNLM"/>
    </source>
</evidence>
<dbReference type="RefSeq" id="WP_088618113.1">
    <property type="nucleotide sequence ID" value="NZ_CP022129.1"/>
</dbReference>
<proteinExistence type="predicted"/>
<name>A0A1Z4BVG1_9GAMM</name>
<dbReference type="EMBL" id="CP022129">
    <property type="protein sequence ID" value="ASF45230.1"/>
    <property type="molecule type" value="Genomic_DNA"/>
</dbReference>
<feature type="compositionally biased region" description="Polar residues" evidence="1">
    <location>
        <begin position="375"/>
        <end position="390"/>
    </location>
</feature>
<dbReference type="OrthoDB" id="8592743at2"/>
<reference evidence="2 3" key="1">
    <citation type="submission" date="2017-06" db="EMBL/GenBank/DDBJ databases">
        <title>Genome Sequencing of the methanotroph Methylovulum psychrotolerants str. HV10-M2 isolated from a high-altitude environment.</title>
        <authorList>
            <person name="Mateos-Rivera A."/>
        </authorList>
    </citation>
    <scope>NUCLEOTIDE SEQUENCE [LARGE SCALE GENOMIC DNA]</scope>
    <source>
        <strain evidence="2 3">HV10_M2</strain>
    </source>
</reference>
<dbReference type="Proteomes" id="UP000197019">
    <property type="component" value="Chromosome"/>
</dbReference>
<evidence type="ECO:0000313" key="3">
    <source>
        <dbReference type="Proteomes" id="UP000197019"/>
    </source>
</evidence>
<feature type="region of interest" description="Disordered" evidence="1">
    <location>
        <begin position="358"/>
        <end position="390"/>
    </location>
</feature>
<keyword evidence="3" id="KW-1185">Reference proteome</keyword>
<gene>
    <name evidence="2" type="ORF">CEK71_03660</name>
</gene>
<evidence type="ECO:0000313" key="2">
    <source>
        <dbReference type="EMBL" id="ASF45230.1"/>
    </source>
</evidence>